<dbReference type="EnsemblMetazoa" id="CLYHEMT021406.1">
    <property type="protein sequence ID" value="CLYHEMP021406.1"/>
    <property type="gene ID" value="CLYHEMG021406"/>
</dbReference>
<dbReference type="InterPro" id="IPR009291">
    <property type="entry name" value="Vps62"/>
</dbReference>
<name>A0A7M5XD27_9CNID</name>
<dbReference type="Proteomes" id="UP000594262">
    <property type="component" value="Unplaced"/>
</dbReference>
<protein>
    <submittedName>
        <fullName evidence="1">Uncharacterized protein</fullName>
    </submittedName>
</protein>
<proteinExistence type="predicted"/>
<sequence length="238" mass="27560">MDNFYVKDKNECFCLKSQDQAINSDGESMQGIVYKQYCNEETYGDSNPLVIKDKKKLKIRKATSTTPILQWPELHIYRLDVKAGEYRLGDIFILPKVDNTITGNYVLSPVNPSDTDIFKVPISYERFWMKFNQAFWRPTCPAGYARFGILATVQDKKPVDGDIYCVNEEYALKGSMVWELIWKWDRDAYNRAVIFKGKSGQPDKTVDLITVLVAPKNTYQSPSQNYHFLSKEFIVEEN</sequence>
<evidence type="ECO:0000313" key="2">
    <source>
        <dbReference type="Proteomes" id="UP000594262"/>
    </source>
</evidence>
<dbReference type="RefSeq" id="XP_066915694.1">
    <property type="nucleotide sequence ID" value="XM_067059593.1"/>
</dbReference>
<keyword evidence="2" id="KW-1185">Reference proteome</keyword>
<organism evidence="1 2">
    <name type="scientific">Clytia hemisphaerica</name>
    <dbReference type="NCBI Taxonomy" id="252671"/>
    <lineage>
        <taxon>Eukaryota</taxon>
        <taxon>Metazoa</taxon>
        <taxon>Cnidaria</taxon>
        <taxon>Hydrozoa</taxon>
        <taxon>Hydroidolina</taxon>
        <taxon>Leptothecata</taxon>
        <taxon>Obeliida</taxon>
        <taxon>Clytiidae</taxon>
        <taxon>Clytia</taxon>
    </lineage>
</organism>
<dbReference type="AlphaFoldDB" id="A0A7M5XD27"/>
<dbReference type="GeneID" id="136802828"/>
<dbReference type="Pfam" id="PF06101">
    <property type="entry name" value="Vps62"/>
    <property type="match status" value="1"/>
</dbReference>
<accession>A0A7M5XD27</accession>
<reference evidence="1" key="1">
    <citation type="submission" date="2021-01" db="UniProtKB">
        <authorList>
            <consortium name="EnsemblMetazoa"/>
        </authorList>
    </citation>
    <scope>IDENTIFICATION</scope>
</reference>
<evidence type="ECO:0000313" key="1">
    <source>
        <dbReference type="EnsemblMetazoa" id="CLYHEMP021406.1"/>
    </source>
</evidence>